<dbReference type="AlphaFoldDB" id="A0A7W3P503"/>
<feature type="compositionally biased region" description="Basic and acidic residues" evidence="1">
    <location>
        <begin position="9"/>
        <end position="24"/>
    </location>
</feature>
<proteinExistence type="predicted"/>
<evidence type="ECO:0000259" key="3">
    <source>
        <dbReference type="Pfam" id="PF08044"/>
    </source>
</evidence>
<sequence length="165" mass="17519">MSEMQQVREPGRDELRAGDTDRDRTHTVLAEASARGYLTPAEFDQRSTAVLTARTLGDLRTLLSDLPVDRLAPAPGLASALPAAGAPARPTDRGARAGFYAHLGSYVAGSAVMLAIWLVVGITVGAWYFWPVWPILGWGIGVVSHGVPALTGRGGHCHRAPLDAR</sequence>
<dbReference type="PANTHER" id="PTHR40763:SF4">
    <property type="entry name" value="DUF1707 DOMAIN-CONTAINING PROTEIN"/>
    <property type="match status" value="1"/>
</dbReference>
<accession>A0A7W3P503</accession>
<feature type="domain" description="2TM" evidence="4">
    <location>
        <begin position="96"/>
        <end position="147"/>
    </location>
</feature>
<dbReference type="Pfam" id="PF13239">
    <property type="entry name" value="2TM"/>
    <property type="match status" value="1"/>
</dbReference>
<name>A0A7W3P503_9ACTN</name>
<evidence type="ECO:0000256" key="2">
    <source>
        <dbReference type="SAM" id="Phobius"/>
    </source>
</evidence>
<dbReference type="InterPro" id="IPR012551">
    <property type="entry name" value="DUF1707_SHOCT-like"/>
</dbReference>
<evidence type="ECO:0000313" key="6">
    <source>
        <dbReference type="Proteomes" id="UP000523079"/>
    </source>
</evidence>
<comment type="caution">
    <text evidence="5">The sequence shown here is derived from an EMBL/GenBank/DDBJ whole genome shotgun (WGS) entry which is preliminary data.</text>
</comment>
<feature type="region of interest" description="Disordered" evidence="1">
    <location>
        <begin position="1"/>
        <end position="24"/>
    </location>
</feature>
<gene>
    <name evidence="5" type="ORF">FHX74_001059</name>
</gene>
<dbReference type="RefSeq" id="WP_220483562.1">
    <property type="nucleotide sequence ID" value="NZ_JACGWT010000002.1"/>
</dbReference>
<dbReference type="Proteomes" id="UP000523079">
    <property type="component" value="Unassembled WGS sequence"/>
</dbReference>
<evidence type="ECO:0008006" key="7">
    <source>
        <dbReference type="Google" id="ProtNLM"/>
    </source>
</evidence>
<keyword evidence="2" id="KW-1133">Transmembrane helix</keyword>
<protein>
    <recommendedName>
        <fullName evidence="7">2TM domain-containing protein</fullName>
    </recommendedName>
</protein>
<reference evidence="5 6" key="1">
    <citation type="submission" date="2020-07" db="EMBL/GenBank/DDBJ databases">
        <title>Sequencing the genomes of 1000 actinobacteria strains.</title>
        <authorList>
            <person name="Klenk H.-P."/>
        </authorList>
    </citation>
    <scope>NUCLEOTIDE SEQUENCE [LARGE SCALE GENOMIC DNA]</scope>
    <source>
        <strain evidence="5 6">DSM 100723</strain>
    </source>
</reference>
<evidence type="ECO:0000313" key="5">
    <source>
        <dbReference type="EMBL" id="MBA8793454.1"/>
    </source>
</evidence>
<keyword evidence="6" id="KW-1185">Reference proteome</keyword>
<evidence type="ECO:0000256" key="1">
    <source>
        <dbReference type="SAM" id="MobiDB-lite"/>
    </source>
</evidence>
<feature type="transmembrane region" description="Helical" evidence="2">
    <location>
        <begin position="103"/>
        <end position="130"/>
    </location>
</feature>
<dbReference type="EMBL" id="JACGWT010000002">
    <property type="protein sequence ID" value="MBA8793454.1"/>
    <property type="molecule type" value="Genomic_DNA"/>
</dbReference>
<feature type="domain" description="DUF1707" evidence="3">
    <location>
        <begin position="15"/>
        <end position="67"/>
    </location>
</feature>
<dbReference type="InterPro" id="IPR025698">
    <property type="entry name" value="2TM_dom"/>
</dbReference>
<keyword evidence="2" id="KW-0472">Membrane</keyword>
<keyword evidence="2" id="KW-0812">Transmembrane</keyword>
<dbReference type="PANTHER" id="PTHR40763">
    <property type="entry name" value="MEMBRANE PROTEIN-RELATED"/>
    <property type="match status" value="1"/>
</dbReference>
<dbReference type="Pfam" id="PF08044">
    <property type="entry name" value="DUF1707"/>
    <property type="match status" value="1"/>
</dbReference>
<organism evidence="5 6">
    <name type="scientific">Microlunatus kandeliicorticis</name>
    <dbReference type="NCBI Taxonomy" id="1759536"/>
    <lineage>
        <taxon>Bacteria</taxon>
        <taxon>Bacillati</taxon>
        <taxon>Actinomycetota</taxon>
        <taxon>Actinomycetes</taxon>
        <taxon>Propionibacteriales</taxon>
        <taxon>Propionibacteriaceae</taxon>
        <taxon>Microlunatus</taxon>
    </lineage>
</organism>
<evidence type="ECO:0000259" key="4">
    <source>
        <dbReference type="Pfam" id="PF13239"/>
    </source>
</evidence>